<sequence length="160" mass="18538">MKNKMDMNNSGYEIILLKFNRLLTKIVAMDKKLTFNVGGFDIRSTDIHLIDTIGRFPNANVTEIAKHLGVTKGAVSQKLTVLEKKGFLRRYKDSTNAKEVIVDLTDLGWEAFRFHENHHQQVDGEIFKFLAASSQENIDFLEELMDIFDHMMNRYLDQIK</sequence>
<evidence type="ECO:0000256" key="2">
    <source>
        <dbReference type="ARBA" id="ARBA00023125"/>
    </source>
</evidence>
<keyword evidence="1" id="KW-0805">Transcription regulation</keyword>
<evidence type="ECO:0000256" key="1">
    <source>
        <dbReference type="ARBA" id="ARBA00023015"/>
    </source>
</evidence>
<dbReference type="RefSeq" id="WP_079490247.1">
    <property type="nucleotide sequence ID" value="NZ_FUZT01000003.1"/>
</dbReference>
<dbReference type="GO" id="GO:0003700">
    <property type="term" value="F:DNA-binding transcription factor activity"/>
    <property type="evidence" value="ECO:0007669"/>
    <property type="project" value="InterPro"/>
</dbReference>
<reference evidence="5 6" key="1">
    <citation type="submission" date="2017-02" db="EMBL/GenBank/DDBJ databases">
        <authorList>
            <person name="Peterson S.W."/>
        </authorList>
    </citation>
    <scope>NUCLEOTIDE SEQUENCE [LARGE SCALE GENOMIC DNA]</scope>
    <source>
        <strain evidence="5 6">M1</strain>
    </source>
</reference>
<dbReference type="Proteomes" id="UP000190285">
    <property type="component" value="Unassembled WGS sequence"/>
</dbReference>
<accession>A0A1T5JRT5</accession>
<organism evidence="5 6">
    <name type="scientific">Maledivibacter halophilus</name>
    <dbReference type="NCBI Taxonomy" id="36842"/>
    <lineage>
        <taxon>Bacteria</taxon>
        <taxon>Bacillati</taxon>
        <taxon>Bacillota</taxon>
        <taxon>Clostridia</taxon>
        <taxon>Peptostreptococcales</taxon>
        <taxon>Caminicellaceae</taxon>
        <taxon>Maledivibacter</taxon>
    </lineage>
</organism>
<dbReference type="InterPro" id="IPR036390">
    <property type="entry name" value="WH_DNA-bd_sf"/>
</dbReference>
<dbReference type="EMBL" id="FUZT01000003">
    <property type="protein sequence ID" value="SKC54162.1"/>
    <property type="molecule type" value="Genomic_DNA"/>
</dbReference>
<dbReference type="InterPro" id="IPR000835">
    <property type="entry name" value="HTH_MarR-typ"/>
</dbReference>
<dbReference type="InterPro" id="IPR052067">
    <property type="entry name" value="Metal_resp_HTH_trans_reg"/>
</dbReference>
<keyword evidence="6" id="KW-1185">Reference proteome</keyword>
<feature type="domain" description="HTH marR-type" evidence="4">
    <location>
        <begin position="9"/>
        <end position="153"/>
    </location>
</feature>
<dbReference type="InterPro" id="IPR011991">
    <property type="entry name" value="ArsR-like_HTH"/>
</dbReference>
<dbReference type="PROSITE" id="PS50995">
    <property type="entry name" value="HTH_MARR_2"/>
    <property type="match status" value="1"/>
</dbReference>
<dbReference type="PANTHER" id="PTHR35790:SF4">
    <property type="entry name" value="HTH-TYPE TRANSCRIPTIONAL REGULATOR PCHR"/>
    <property type="match status" value="1"/>
</dbReference>
<dbReference type="Pfam" id="PF01047">
    <property type="entry name" value="MarR"/>
    <property type="match status" value="1"/>
</dbReference>
<dbReference type="AlphaFoldDB" id="A0A1T5JRT5"/>
<dbReference type="Gene3D" id="1.10.10.10">
    <property type="entry name" value="Winged helix-like DNA-binding domain superfamily/Winged helix DNA-binding domain"/>
    <property type="match status" value="1"/>
</dbReference>
<dbReference type="InterPro" id="IPR036388">
    <property type="entry name" value="WH-like_DNA-bd_sf"/>
</dbReference>
<dbReference type="STRING" id="36842.SAMN02194393_01282"/>
<dbReference type="SMART" id="SM00347">
    <property type="entry name" value="HTH_MARR"/>
    <property type="match status" value="1"/>
</dbReference>
<dbReference type="OrthoDB" id="5461037at2"/>
<evidence type="ECO:0000313" key="6">
    <source>
        <dbReference type="Proteomes" id="UP000190285"/>
    </source>
</evidence>
<dbReference type="PANTHER" id="PTHR35790">
    <property type="entry name" value="HTH-TYPE TRANSCRIPTIONAL REGULATOR PCHR"/>
    <property type="match status" value="1"/>
</dbReference>
<gene>
    <name evidence="5" type="ORF">SAMN02194393_01282</name>
</gene>
<evidence type="ECO:0000256" key="3">
    <source>
        <dbReference type="ARBA" id="ARBA00023163"/>
    </source>
</evidence>
<evidence type="ECO:0000313" key="5">
    <source>
        <dbReference type="EMBL" id="SKC54162.1"/>
    </source>
</evidence>
<evidence type="ECO:0000259" key="4">
    <source>
        <dbReference type="PROSITE" id="PS50995"/>
    </source>
</evidence>
<keyword evidence="2" id="KW-0238">DNA-binding</keyword>
<dbReference type="SUPFAM" id="SSF46785">
    <property type="entry name" value="Winged helix' DNA-binding domain"/>
    <property type="match status" value="1"/>
</dbReference>
<name>A0A1T5JRT5_9FIRM</name>
<protein>
    <submittedName>
        <fullName evidence="5">Transcriptional regulator, MarR family</fullName>
    </submittedName>
</protein>
<keyword evidence="3" id="KW-0804">Transcription</keyword>
<dbReference type="GO" id="GO:0003677">
    <property type="term" value="F:DNA binding"/>
    <property type="evidence" value="ECO:0007669"/>
    <property type="project" value="UniProtKB-KW"/>
</dbReference>
<dbReference type="CDD" id="cd00090">
    <property type="entry name" value="HTH_ARSR"/>
    <property type="match status" value="1"/>
</dbReference>
<proteinExistence type="predicted"/>